<dbReference type="PROSITE" id="PS50048">
    <property type="entry name" value="ZN2_CY6_FUNGAL_2"/>
    <property type="match status" value="1"/>
</dbReference>
<proteinExistence type="predicted"/>
<dbReference type="CDD" id="cd00067">
    <property type="entry name" value="GAL4"/>
    <property type="match status" value="1"/>
</dbReference>
<evidence type="ECO:0000313" key="5">
    <source>
        <dbReference type="EMBL" id="KAB8246180.1"/>
    </source>
</evidence>
<evidence type="ECO:0000256" key="3">
    <source>
        <dbReference type="ARBA" id="ARBA00023163"/>
    </source>
</evidence>
<dbReference type="OMA" id="WIAWPLQ"/>
<dbReference type="PANTHER" id="PTHR47784">
    <property type="entry name" value="STEROL UPTAKE CONTROL PROTEIN 2"/>
    <property type="match status" value="1"/>
</dbReference>
<organism evidence="5">
    <name type="scientific">Aspergillus flavus</name>
    <dbReference type="NCBI Taxonomy" id="5059"/>
    <lineage>
        <taxon>Eukaryota</taxon>
        <taxon>Fungi</taxon>
        <taxon>Dikarya</taxon>
        <taxon>Ascomycota</taxon>
        <taxon>Pezizomycotina</taxon>
        <taxon>Eurotiomycetes</taxon>
        <taxon>Eurotiomycetidae</taxon>
        <taxon>Eurotiales</taxon>
        <taxon>Aspergillaceae</taxon>
        <taxon>Aspergillus</taxon>
        <taxon>Aspergillus subgen. Circumdati</taxon>
    </lineage>
</organism>
<dbReference type="InterPro" id="IPR036864">
    <property type="entry name" value="Zn2-C6_fun-type_DNA-bd_sf"/>
</dbReference>
<dbReference type="VEuPathDB" id="FungiDB:F9C07_13079"/>
<dbReference type="InterPro" id="IPR053157">
    <property type="entry name" value="Sterol_Uptake_Regulator"/>
</dbReference>
<dbReference type="GO" id="GO:0003677">
    <property type="term" value="F:DNA binding"/>
    <property type="evidence" value="ECO:0007669"/>
    <property type="project" value="UniProtKB-KW"/>
</dbReference>
<dbReference type="VEuPathDB" id="FungiDB:AFLA_013270"/>
<dbReference type="EMBL" id="ML734602">
    <property type="protein sequence ID" value="KAB8246180.1"/>
    <property type="molecule type" value="Genomic_DNA"/>
</dbReference>
<dbReference type="Pfam" id="PF11951">
    <property type="entry name" value="Fungal_trans_2"/>
    <property type="match status" value="1"/>
</dbReference>
<dbReference type="GO" id="GO:0008270">
    <property type="term" value="F:zinc ion binding"/>
    <property type="evidence" value="ECO:0007669"/>
    <property type="project" value="InterPro"/>
</dbReference>
<sequence length="402" mass="45208">MKAMRRTHRKSRLGCSECKRLRIKCSEAKPICTSCQRRKVACVYPAASVESTNASRQCLLRDTANPESQTRTMHPCKSKMPIVAPTSLQTPPMLFDMVDMALLHHWTLQTSPETFKDASVDHVWQKTVPRIAVEHPFVMHSLLCLAALHKASLEARCQAELTLVAASHYDKAIGWFREALTCIDQRNCHAVFAMAIMNTFYVFKTSGGAVGDIVSTATSRRPGFLSIDWVFVARGIGTVLESTLESVQTGPLSSLFSIGNWETVDPAFESSSADTALLSLRQIWRGESDEAVYDQTLLELRRALAHRTDMRYWSGPFKWLHVIPSMYLLRLNQRQPTALVIFAYFGALVHNLDSLWWAKGCGKRIVQEVVEVIGPYWDNFLEWPQLEVGLQTSHDATFSQGG</sequence>
<dbReference type="InterPro" id="IPR021858">
    <property type="entry name" value="Fun_TF"/>
</dbReference>
<dbReference type="Proteomes" id="UP000325434">
    <property type="component" value="Unassembled WGS sequence"/>
</dbReference>
<evidence type="ECO:0000256" key="4">
    <source>
        <dbReference type="ARBA" id="ARBA00023242"/>
    </source>
</evidence>
<keyword evidence="2" id="KW-0238">DNA-binding</keyword>
<keyword evidence="4" id="KW-0539">Nucleus</keyword>
<dbReference type="PROSITE" id="PS00463">
    <property type="entry name" value="ZN2_CY6_FUNGAL_1"/>
    <property type="match status" value="1"/>
</dbReference>
<dbReference type="AlphaFoldDB" id="A0A5N6GYW0"/>
<evidence type="ECO:0000256" key="2">
    <source>
        <dbReference type="ARBA" id="ARBA00023125"/>
    </source>
</evidence>
<dbReference type="SMART" id="SM00066">
    <property type="entry name" value="GAL4"/>
    <property type="match status" value="1"/>
</dbReference>
<dbReference type="InterPro" id="IPR001138">
    <property type="entry name" value="Zn2Cys6_DnaBD"/>
</dbReference>
<protein>
    <submittedName>
        <fullName evidence="5">Uncharacterized protein</fullName>
    </submittedName>
</protein>
<dbReference type="PANTHER" id="PTHR47784:SF5">
    <property type="entry name" value="STEROL UPTAKE CONTROL PROTEIN 2"/>
    <property type="match status" value="1"/>
</dbReference>
<dbReference type="SUPFAM" id="SSF57701">
    <property type="entry name" value="Zn2/Cys6 DNA-binding domain"/>
    <property type="match status" value="1"/>
</dbReference>
<dbReference type="OrthoDB" id="5350673at2759"/>
<evidence type="ECO:0000256" key="1">
    <source>
        <dbReference type="ARBA" id="ARBA00023015"/>
    </source>
</evidence>
<dbReference type="GO" id="GO:0001228">
    <property type="term" value="F:DNA-binding transcription activator activity, RNA polymerase II-specific"/>
    <property type="evidence" value="ECO:0007669"/>
    <property type="project" value="TreeGrafter"/>
</dbReference>
<dbReference type="Gene3D" id="4.10.240.10">
    <property type="entry name" value="Zn(2)-C6 fungal-type DNA-binding domain"/>
    <property type="match status" value="1"/>
</dbReference>
<dbReference type="Pfam" id="PF00172">
    <property type="entry name" value="Zn_clus"/>
    <property type="match status" value="1"/>
</dbReference>
<gene>
    <name evidence="5" type="ORF">BDV35DRAFT_230991</name>
</gene>
<keyword evidence="3" id="KW-0804">Transcription</keyword>
<accession>A0A5N6GYW0</accession>
<keyword evidence="1" id="KW-0805">Transcription regulation</keyword>
<reference evidence="5" key="1">
    <citation type="submission" date="2019-04" db="EMBL/GenBank/DDBJ databases">
        <title>Friends and foes A comparative genomics study of 23 Aspergillus species from section Flavi.</title>
        <authorList>
            <consortium name="DOE Joint Genome Institute"/>
            <person name="Kjaerbolling I."/>
            <person name="Vesth T."/>
            <person name="Frisvad J.C."/>
            <person name="Nybo J.L."/>
            <person name="Theobald S."/>
            <person name="Kildgaard S."/>
            <person name="Isbrandt T."/>
            <person name="Kuo A."/>
            <person name="Sato A."/>
            <person name="Lyhne E.K."/>
            <person name="Kogle M.E."/>
            <person name="Wiebenga A."/>
            <person name="Kun R.S."/>
            <person name="Lubbers R.J."/>
            <person name="Makela M.R."/>
            <person name="Barry K."/>
            <person name="Chovatia M."/>
            <person name="Clum A."/>
            <person name="Daum C."/>
            <person name="Haridas S."/>
            <person name="He G."/>
            <person name="LaButti K."/>
            <person name="Lipzen A."/>
            <person name="Mondo S."/>
            <person name="Riley R."/>
            <person name="Salamov A."/>
            <person name="Simmons B.A."/>
            <person name="Magnuson J.K."/>
            <person name="Henrissat B."/>
            <person name="Mortensen U.H."/>
            <person name="Larsen T.O."/>
            <person name="Devries R.P."/>
            <person name="Grigoriev I.V."/>
            <person name="Machida M."/>
            <person name="Baker S.E."/>
            <person name="Andersen M.R."/>
        </authorList>
    </citation>
    <scope>NUCLEOTIDE SEQUENCE [LARGE SCALE GENOMIC DNA]</scope>
    <source>
        <strain evidence="5">CBS 121.62</strain>
    </source>
</reference>
<name>A0A5N6GYW0_ASPFL</name>